<dbReference type="InterPro" id="IPR002355">
    <property type="entry name" value="Cu_oxidase_Cu_BS"/>
</dbReference>
<name>A0A3N0YR55_ANAGA</name>
<feature type="domain" description="Plastocyanin-like" evidence="10">
    <location>
        <begin position="658"/>
        <end position="759"/>
    </location>
</feature>
<dbReference type="InterPro" id="IPR008972">
    <property type="entry name" value="Cupredoxin"/>
</dbReference>
<dbReference type="InterPro" id="IPR033138">
    <property type="entry name" value="Cu_oxidase_CS"/>
</dbReference>
<dbReference type="PANTHER" id="PTHR11709:SF233">
    <property type="entry name" value="FERROXIDASE HEPHL1"/>
    <property type="match status" value="1"/>
</dbReference>
<accession>A0A3N0YR55</accession>
<organism evidence="12 13">
    <name type="scientific">Anabarilius grahami</name>
    <name type="common">Kanglang fish</name>
    <name type="synonym">Barilius grahami</name>
    <dbReference type="NCBI Taxonomy" id="495550"/>
    <lineage>
        <taxon>Eukaryota</taxon>
        <taxon>Metazoa</taxon>
        <taxon>Chordata</taxon>
        <taxon>Craniata</taxon>
        <taxon>Vertebrata</taxon>
        <taxon>Euteleostomi</taxon>
        <taxon>Actinopterygii</taxon>
        <taxon>Neopterygii</taxon>
        <taxon>Teleostei</taxon>
        <taxon>Ostariophysi</taxon>
        <taxon>Cypriniformes</taxon>
        <taxon>Xenocyprididae</taxon>
        <taxon>Xenocypridinae</taxon>
        <taxon>Xenocypridinae incertae sedis</taxon>
        <taxon>Anabarilius</taxon>
    </lineage>
</organism>
<dbReference type="GO" id="GO:0006826">
    <property type="term" value="P:iron ion transport"/>
    <property type="evidence" value="ECO:0007669"/>
    <property type="project" value="TreeGrafter"/>
</dbReference>
<gene>
    <name evidence="12" type="ORF">DPX16_22795</name>
</gene>
<dbReference type="EC" id="1.16.3.1" evidence="2"/>
<dbReference type="OrthoDB" id="2121828at2759"/>
<evidence type="ECO:0000313" key="13">
    <source>
        <dbReference type="Proteomes" id="UP000281406"/>
    </source>
</evidence>
<proteinExistence type="inferred from homology"/>
<dbReference type="Pfam" id="PF07731">
    <property type="entry name" value="Cu-oxidase_2"/>
    <property type="match status" value="1"/>
</dbReference>
<evidence type="ECO:0000259" key="10">
    <source>
        <dbReference type="Pfam" id="PF07731"/>
    </source>
</evidence>
<keyword evidence="5" id="KW-0677">Repeat</keyword>
<feature type="signal peptide" evidence="9">
    <location>
        <begin position="1"/>
        <end position="20"/>
    </location>
</feature>
<evidence type="ECO:0000259" key="11">
    <source>
        <dbReference type="Pfam" id="PF07732"/>
    </source>
</evidence>
<dbReference type="SUPFAM" id="SSF49503">
    <property type="entry name" value="Cupredoxins"/>
    <property type="match status" value="5"/>
</dbReference>
<dbReference type="GO" id="GO:0005507">
    <property type="term" value="F:copper ion binding"/>
    <property type="evidence" value="ECO:0007669"/>
    <property type="project" value="InterPro"/>
</dbReference>
<evidence type="ECO:0000256" key="3">
    <source>
        <dbReference type="ARBA" id="ARBA00022723"/>
    </source>
</evidence>
<dbReference type="Pfam" id="PF07732">
    <property type="entry name" value="Cu-oxidase_3"/>
    <property type="match status" value="1"/>
</dbReference>
<sequence>MKPVLCAFVTAVIALQCAECLKRTYYIGIREENWDYAPSRRNLINNRSIDQEKAVYRQYTDDSYSTEIPKPEWLGFLGPILRAEVGDVMVVHMKNFASRPYSLHPHGVFYKKDSEGALYPDGTSGHDKSDDAVDPGQSWTYTWEVKPEYGPTEDDASCLTWIYHSHGDAPKDIASGLIGALLTCKKGTLNSSDKRSDVDDFILMFSVVDENLSWYLEENVETFCSEPDATKTLMESEDEDFRESNLMHSINGYVYGNLPSLKVCVGRPVSWHLFGIGNEVDIHSAYFHGHTLMDRKHRTDVLSLFPATFVTATMIPRTKGKWLLSCQVNDHIQAGMQGFYEVSACGSAASPTEAPGTERRFYIAAEEMEWNYAPSGMNYMNDEILTEPYSDSEPYFSRDGGKLGGTYLKARYISYTDETFTTKTHIAGSDVHLGILGMFELSCRTTDHYQAGMRQHYTVKSCSAKTPAPEHFTSTVRYYIAAEEVVWNYAPNRTWELEKHKATLEESPGSIYLEKSNDQIGAEYKKVVFREYTDETFTKKKPRRPEEEHLEIMDLIWKYVMKAISKHKNVTFYSMIEDLQMYYVNVFQDLMSGLVGPLIVCRKDTLNTERRRKDTDKEFALLFMVFDENQSHYLDENIKTYLKADEFDKYNADFMESNKMHGINGKLYANLPGLKMTEKDKTQWYLLGLGNEVDMHTVHFHGQSFIYKTDHSHRADVYDLFPGTFQTIELVAESPGQWLLHCHVTDHIHAGMEALFTVHSKG</sequence>
<dbReference type="FunFam" id="2.60.40.420:FF:000009">
    <property type="entry name" value="Ceruloplasmin"/>
    <property type="match status" value="1"/>
</dbReference>
<keyword evidence="6" id="KW-0560">Oxidoreductase</keyword>
<keyword evidence="8" id="KW-0325">Glycoprotein</keyword>
<evidence type="ECO:0000256" key="7">
    <source>
        <dbReference type="ARBA" id="ARBA00023157"/>
    </source>
</evidence>
<dbReference type="Gene3D" id="2.60.40.420">
    <property type="entry name" value="Cupredoxins - blue copper proteins"/>
    <property type="match status" value="4"/>
</dbReference>
<dbReference type="GO" id="GO:0004322">
    <property type="term" value="F:ferroxidase activity"/>
    <property type="evidence" value="ECO:0007669"/>
    <property type="project" value="UniProtKB-EC"/>
</dbReference>
<keyword evidence="7" id="KW-1015">Disulfide bond</keyword>
<comment type="similarity">
    <text evidence="1">Belongs to the multicopper oxidase family.</text>
</comment>
<evidence type="ECO:0000256" key="6">
    <source>
        <dbReference type="ARBA" id="ARBA00023002"/>
    </source>
</evidence>
<dbReference type="AlphaFoldDB" id="A0A3N0YR55"/>
<dbReference type="InterPro" id="IPR045087">
    <property type="entry name" value="Cu-oxidase_fam"/>
</dbReference>
<evidence type="ECO:0000256" key="9">
    <source>
        <dbReference type="SAM" id="SignalP"/>
    </source>
</evidence>
<evidence type="ECO:0000256" key="8">
    <source>
        <dbReference type="ARBA" id="ARBA00023180"/>
    </source>
</evidence>
<dbReference type="InterPro" id="IPR011706">
    <property type="entry name" value="Cu-oxidase_C"/>
</dbReference>
<reference evidence="12 13" key="1">
    <citation type="submission" date="2018-10" db="EMBL/GenBank/DDBJ databases">
        <title>Genome assembly for a Yunnan-Guizhou Plateau 3E fish, Anabarilius grahami (Regan), and its evolutionary and genetic applications.</title>
        <authorList>
            <person name="Jiang W."/>
        </authorList>
    </citation>
    <scope>NUCLEOTIDE SEQUENCE [LARGE SCALE GENOMIC DNA]</scope>
    <source>
        <strain evidence="12">AG-KIZ</strain>
        <tissue evidence="12">Muscle</tissue>
    </source>
</reference>
<evidence type="ECO:0000256" key="4">
    <source>
        <dbReference type="ARBA" id="ARBA00022729"/>
    </source>
</evidence>
<dbReference type="InterPro" id="IPR011707">
    <property type="entry name" value="Cu-oxidase-like_N"/>
</dbReference>
<dbReference type="FunFam" id="2.60.40.420:FF:000075">
    <property type="entry name" value="hephaestin isoform X2"/>
    <property type="match status" value="1"/>
</dbReference>
<keyword evidence="4 9" id="KW-0732">Signal</keyword>
<protein>
    <recommendedName>
        <fullName evidence="2">ferroxidase</fullName>
        <ecNumber evidence="2">1.16.3.1</ecNumber>
    </recommendedName>
</protein>
<evidence type="ECO:0000313" key="12">
    <source>
        <dbReference type="EMBL" id="ROL48470.1"/>
    </source>
</evidence>
<dbReference type="PROSITE" id="PS00079">
    <property type="entry name" value="MULTICOPPER_OXIDASE1"/>
    <property type="match status" value="2"/>
</dbReference>
<dbReference type="Proteomes" id="UP000281406">
    <property type="component" value="Unassembled WGS sequence"/>
</dbReference>
<feature type="domain" description="Plastocyanin-like" evidence="11">
    <location>
        <begin position="76"/>
        <end position="182"/>
    </location>
</feature>
<evidence type="ECO:0000256" key="5">
    <source>
        <dbReference type="ARBA" id="ARBA00022737"/>
    </source>
</evidence>
<comment type="caution">
    <text evidence="12">The sequence shown here is derived from an EMBL/GenBank/DDBJ whole genome shotgun (WGS) entry which is preliminary data.</text>
</comment>
<dbReference type="PANTHER" id="PTHR11709">
    <property type="entry name" value="MULTI-COPPER OXIDASE"/>
    <property type="match status" value="1"/>
</dbReference>
<dbReference type="EMBL" id="RJVU01030023">
    <property type="protein sequence ID" value="ROL48470.1"/>
    <property type="molecule type" value="Genomic_DNA"/>
</dbReference>
<keyword evidence="13" id="KW-1185">Reference proteome</keyword>
<dbReference type="GO" id="GO:0005886">
    <property type="term" value="C:plasma membrane"/>
    <property type="evidence" value="ECO:0007669"/>
    <property type="project" value="TreeGrafter"/>
</dbReference>
<evidence type="ECO:0000256" key="1">
    <source>
        <dbReference type="ARBA" id="ARBA00010609"/>
    </source>
</evidence>
<evidence type="ECO:0000256" key="2">
    <source>
        <dbReference type="ARBA" id="ARBA00013107"/>
    </source>
</evidence>
<feature type="chain" id="PRO_5017944019" description="ferroxidase" evidence="9">
    <location>
        <begin position="21"/>
        <end position="762"/>
    </location>
</feature>
<dbReference type="PROSITE" id="PS00080">
    <property type="entry name" value="MULTICOPPER_OXIDASE2"/>
    <property type="match status" value="1"/>
</dbReference>
<keyword evidence="3" id="KW-0479">Metal-binding</keyword>